<dbReference type="InterPro" id="IPR011650">
    <property type="entry name" value="Peptidase_M20_dimer"/>
</dbReference>
<sequence length="384" mass="40056">MTDLVELRRAIHAEPEIGLDLPATQRRVLDALAPLDLEITLGEGLSSVVAVLRGAHPGPVVLLRGDMDALPLREETGLPYASTNGAMHACGHDLHTAGLVGAAHLLAARRADLHGSVVFMFQPGEETGQGAALMIEEGVLDAAGRLPDAAYAVHVVPGERGVFSTRPGPLMAGALELRVSVRGQGGHASEPHQARNPVPAVTAAVDALHTFVTRRFSVFDPVVLTVTALSAGGPALNIIAEQAGFGGSVRVLSAESLARVRAEIPPLVESIAAAHGCTAEVDLDLVCPPTTNDEHLATEVLDVLRARFGEDRVRVTPEAVMGGEDFSHVLARVPGVYFFLRATPPTAPQVSNHSPTASFDDSVLADQAAALAALALRHLEGPTP</sequence>
<feature type="binding site" evidence="1">
    <location>
        <position position="92"/>
    </location>
    <ligand>
        <name>Mn(2+)</name>
        <dbReference type="ChEBI" id="CHEBI:29035"/>
        <label>2</label>
    </ligand>
</feature>
<dbReference type="CDD" id="cd03886">
    <property type="entry name" value="M20_Acy1"/>
    <property type="match status" value="1"/>
</dbReference>
<proteinExistence type="predicted"/>
<protein>
    <submittedName>
        <fullName evidence="3">Amidohydrolase</fullName>
    </submittedName>
</protein>
<feature type="domain" description="Peptidase M20 dimerisation" evidence="2">
    <location>
        <begin position="173"/>
        <end position="270"/>
    </location>
</feature>
<evidence type="ECO:0000259" key="2">
    <source>
        <dbReference type="Pfam" id="PF07687"/>
    </source>
</evidence>
<comment type="cofactor">
    <cofactor evidence="1">
        <name>Mn(2+)</name>
        <dbReference type="ChEBI" id="CHEBI:29035"/>
    </cofactor>
    <text evidence="1">The Mn(2+) ion enhances activity.</text>
</comment>
<dbReference type="Pfam" id="PF01546">
    <property type="entry name" value="Peptidase_M20"/>
    <property type="match status" value="1"/>
</dbReference>
<gene>
    <name evidence="3" type="ORF">BLA60_35165</name>
</gene>
<organism evidence="3 4">
    <name type="scientific">Actinophytocola xinjiangensis</name>
    <dbReference type="NCBI Taxonomy" id="485602"/>
    <lineage>
        <taxon>Bacteria</taxon>
        <taxon>Bacillati</taxon>
        <taxon>Actinomycetota</taxon>
        <taxon>Actinomycetes</taxon>
        <taxon>Pseudonocardiales</taxon>
        <taxon>Pseudonocardiaceae</taxon>
    </lineage>
</organism>
<dbReference type="Gene3D" id="3.30.70.360">
    <property type="match status" value="1"/>
</dbReference>
<dbReference type="InterPro" id="IPR017439">
    <property type="entry name" value="Amidohydrolase"/>
</dbReference>
<feature type="binding site" evidence="1">
    <location>
        <position position="353"/>
    </location>
    <ligand>
        <name>Mn(2+)</name>
        <dbReference type="ChEBI" id="CHEBI:29035"/>
        <label>2</label>
    </ligand>
</feature>
<feature type="binding site" evidence="1">
    <location>
        <position position="126"/>
    </location>
    <ligand>
        <name>Mn(2+)</name>
        <dbReference type="ChEBI" id="CHEBI:29035"/>
        <label>2</label>
    </ligand>
</feature>
<reference evidence="3 4" key="1">
    <citation type="submission" date="2016-12" db="EMBL/GenBank/DDBJ databases">
        <title>The draft genome sequence of Actinophytocola xinjiangensis.</title>
        <authorList>
            <person name="Wang W."/>
            <person name="Yuan L."/>
        </authorList>
    </citation>
    <scope>NUCLEOTIDE SEQUENCE [LARGE SCALE GENOMIC DNA]</scope>
    <source>
        <strain evidence="3 4">CGMCC 4.4663</strain>
    </source>
</reference>
<dbReference type="PANTHER" id="PTHR11014:SF169">
    <property type="entry name" value="CLAN MH, FAMILY M20, PEPTIDASE T-LIKE METALLOPEPTIDASE"/>
    <property type="match status" value="1"/>
</dbReference>
<dbReference type="AlphaFoldDB" id="A0A7Z0WFR1"/>
<feature type="binding site" evidence="1">
    <location>
        <position position="90"/>
    </location>
    <ligand>
        <name>Mn(2+)</name>
        <dbReference type="ChEBI" id="CHEBI:29035"/>
        <label>2</label>
    </ligand>
</feature>
<dbReference type="NCBIfam" id="TIGR01891">
    <property type="entry name" value="amidohydrolases"/>
    <property type="match status" value="1"/>
</dbReference>
<keyword evidence="3" id="KW-0378">Hydrolase</keyword>
<dbReference type="RefSeq" id="WP_075137382.1">
    <property type="nucleotide sequence ID" value="NZ_MSIF01000026.1"/>
</dbReference>
<dbReference type="Pfam" id="PF07687">
    <property type="entry name" value="M20_dimer"/>
    <property type="match status" value="1"/>
</dbReference>
<keyword evidence="1" id="KW-0464">Manganese</keyword>
<dbReference type="InterPro" id="IPR002933">
    <property type="entry name" value="Peptidase_M20"/>
</dbReference>
<dbReference type="GO" id="GO:0016787">
    <property type="term" value="F:hydrolase activity"/>
    <property type="evidence" value="ECO:0007669"/>
    <property type="project" value="UniProtKB-KW"/>
</dbReference>
<dbReference type="EMBL" id="MSIF01000026">
    <property type="protein sequence ID" value="OLF05751.1"/>
    <property type="molecule type" value="Genomic_DNA"/>
</dbReference>
<evidence type="ECO:0000256" key="1">
    <source>
        <dbReference type="PIRSR" id="PIRSR005962-1"/>
    </source>
</evidence>
<keyword evidence="4" id="KW-1185">Reference proteome</keyword>
<dbReference type="OrthoDB" id="9777385at2"/>
<dbReference type="PANTHER" id="PTHR11014">
    <property type="entry name" value="PEPTIDASE M20 FAMILY MEMBER"/>
    <property type="match status" value="1"/>
</dbReference>
<comment type="caution">
    <text evidence="3">The sequence shown here is derived from an EMBL/GenBank/DDBJ whole genome shotgun (WGS) entry which is preliminary data.</text>
</comment>
<dbReference type="Proteomes" id="UP000185696">
    <property type="component" value="Unassembled WGS sequence"/>
</dbReference>
<feature type="binding site" evidence="1">
    <location>
        <position position="154"/>
    </location>
    <ligand>
        <name>Mn(2+)</name>
        <dbReference type="ChEBI" id="CHEBI:29035"/>
        <label>2</label>
    </ligand>
</feature>
<dbReference type="Gene3D" id="3.40.630.10">
    <property type="entry name" value="Zn peptidases"/>
    <property type="match status" value="1"/>
</dbReference>
<dbReference type="PIRSF" id="PIRSF005962">
    <property type="entry name" value="Pept_M20D_amidohydro"/>
    <property type="match status" value="1"/>
</dbReference>
<dbReference type="SUPFAM" id="SSF55031">
    <property type="entry name" value="Bacterial exopeptidase dimerisation domain"/>
    <property type="match status" value="1"/>
</dbReference>
<dbReference type="SUPFAM" id="SSF53187">
    <property type="entry name" value="Zn-dependent exopeptidases"/>
    <property type="match status" value="1"/>
</dbReference>
<name>A0A7Z0WFR1_9PSEU</name>
<evidence type="ECO:0000313" key="3">
    <source>
        <dbReference type="EMBL" id="OLF05751.1"/>
    </source>
</evidence>
<accession>A0A7Z0WFR1</accession>
<evidence type="ECO:0000313" key="4">
    <source>
        <dbReference type="Proteomes" id="UP000185696"/>
    </source>
</evidence>
<keyword evidence="1" id="KW-0479">Metal-binding</keyword>
<dbReference type="GO" id="GO:0046872">
    <property type="term" value="F:metal ion binding"/>
    <property type="evidence" value="ECO:0007669"/>
    <property type="project" value="UniProtKB-KW"/>
</dbReference>
<dbReference type="InterPro" id="IPR036264">
    <property type="entry name" value="Bact_exopeptidase_dim_dom"/>
</dbReference>